<accession>A0A1H1V9C8</accession>
<dbReference type="STRING" id="642780.SAMN04488570_2751"/>
<dbReference type="AlphaFoldDB" id="A0A1H1V9C8"/>
<protein>
    <recommendedName>
        <fullName evidence="3">ABM domain-containing protein</fullName>
    </recommendedName>
</protein>
<proteinExistence type="predicted"/>
<gene>
    <name evidence="1" type="ORF">SAMN04488570_2751</name>
</gene>
<dbReference type="Proteomes" id="UP000198859">
    <property type="component" value="Chromosome I"/>
</dbReference>
<organism evidence="1 2">
    <name type="scientific">Nocardioides scoriae</name>
    <dbReference type="NCBI Taxonomy" id="642780"/>
    <lineage>
        <taxon>Bacteria</taxon>
        <taxon>Bacillati</taxon>
        <taxon>Actinomycetota</taxon>
        <taxon>Actinomycetes</taxon>
        <taxon>Propionibacteriales</taxon>
        <taxon>Nocardioidaceae</taxon>
        <taxon>Nocardioides</taxon>
    </lineage>
</organism>
<name>A0A1H1V9C8_9ACTN</name>
<keyword evidence="2" id="KW-1185">Reference proteome</keyword>
<evidence type="ECO:0000313" key="1">
    <source>
        <dbReference type="EMBL" id="SDS80996.1"/>
    </source>
</evidence>
<evidence type="ECO:0008006" key="3">
    <source>
        <dbReference type="Google" id="ProtNLM"/>
    </source>
</evidence>
<reference evidence="2" key="1">
    <citation type="submission" date="2016-10" db="EMBL/GenBank/DDBJ databases">
        <authorList>
            <person name="Varghese N."/>
            <person name="Submissions S."/>
        </authorList>
    </citation>
    <scope>NUCLEOTIDE SEQUENCE [LARGE SCALE GENOMIC DNA]</scope>
    <source>
        <strain evidence="2">DSM 22127</strain>
    </source>
</reference>
<dbReference type="EMBL" id="LT629757">
    <property type="protein sequence ID" value="SDS80996.1"/>
    <property type="molecule type" value="Genomic_DNA"/>
</dbReference>
<sequence length="100" mass="11449">MVLHKRWRLHDGVTTDQVARLVAERVVPHYARLSDQVVLGLEADEDGTVVALQRWSSREALAAATSGTAYDRWWAAYLPVLAEWDRLVSFQEEWETTVLL</sequence>
<evidence type="ECO:0000313" key="2">
    <source>
        <dbReference type="Proteomes" id="UP000198859"/>
    </source>
</evidence>